<dbReference type="InterPro" id="IPR038261">
    <property type="entry name" value="GPP34-like_sf"/>
</dbReference>
<evidence type="ECO:0000313" key="6">
    <source>
        <dbReference type="Proteomes" id="UP000663937"/>
    </source>
</evidence>
<keyword evidence="2" id="KW-0333">Golgi apparatus</keyword>
<name>A0A8A4ZEN4_9MICO</name>
<evidence type="ECO:0000256" key="3">
    <source>
        <dbReference type="ARBA" id="ARBA00023121"/>
    </source>
</evidence>
<organism evidence="5 6">
    <name type="scientific">Pengzhenrongella sicca</name>
    <dbReference type="NCBI Taxonomy" id="2819238"/>
    <lineage>
        <taxon>Bacteria</taxon>
        <taxon>Bacillati</taxon>
        <taxon>Actinomycetota</taxon>
        <taxon>Actinomycetes</taxon>
        <taxon>Micrococcales</taxon>
        <taxon>Pengzhenrongella</taxon>
    </lineage>
</organism>
<dbReference type="EMBL" id="CP071868">
    <property type="protein sequence ID" value="QTE28158.1"/>
    <property type="molecule type" value="Genomic_DNA"/>
</dbReference>
<protein>
    <submittedName>
        <fullName evidence="5">GPP34 family phosphoprotein</fullName>
    </submittedName>
</protein>
<evidence type="ECO:0000256" key="2">
    <source>
        <dbReference type="ARBA" id="ARBA00023034"/>
    </source>
</evidence>
<evidence type="ECO:0000256" key="1">
    <source>
        <dbReference type="ARBA" id="ARBA00004255"/>
    </source>
</evidence>
<sequence>MTAMALSEELLLLAHDDEPDRPGSTLPLEGGLAAALLLDLATEGLLVAKGRSVVGVDGTASRPLLAAALAALRAEDEPHDARYWLAELPVALGPLRGQVGAAVAERGALTADRCAALGLTAAPGRPEVDPAPEHELRARLHRVLVYSGEPDNRTALLISLLRPLAMVRGVVDKQHRKQADALAKAITRATADAAATPAAISRAVHAAQAAVVIAAVGG</sequence>
<proteinExistence type="predicted"/>
<dbReference type="Proteomes" id="UP000663937">
    <property type="component" value="Chromosome"/>
</dbReference>
<reference evidence="5" key="1">
    <citation type="submission" date="2021-03" db="EMBL/GenBank/DDBJ databases">
        <title>Pengzhenrongella sicca gen. nov., sp. nov., a new member of suborder Micrococcineae isolated from High-Arctic tundra soil.</title>
        <authorList>
            <person name="Peng F."/>
        </authorList>
    </citation>
    <scope>NUCLEOTIDE SEQUENCE</scope>
    <source>
        <strain evidence="5">LRZ-2</strain>
    </source>
</reference>
<dbReference type="RefSeq" id="WP_227422387.1">
    <property type="nucleotide sequence ID" value="NZ_CP071868.1"/>
</dbReference>
<dbReference type="GO" id="GO:0012505">
    <property type="term" value="C:endomembrane system"/>
    <property type="evidence" value="ECO:0007669"/>
    <property type="project" value="UniProtKB-ARBA"/>
</dbReference>
<accession>A0A8A4ZEN4</accession>
<dbReference type="InterPro" id="IPR008628">
    <property type="entry name" value="GPP34-like"/>
</dbReference>
<keyword evidence="4" id="KW-0472">Membrane</keyword>
<keyword evidence="6" id="KW-1185">Reference proteome</keyword>
<dbReference type="GO" id="GO:0005737">
    <property type="term" value="C:cytoplasm"/>
    <property type="evidence" value="ECO:0007669"/>
    <property type="project" value="UniProtKB-ARBA"/>
</dbReference>
<dbReference type="Pfam" id="PF05719">
    <property type="entry name" value="GPP34"/>
    <property type="match status" value="1"/>
</dbReference>
<evidence type="ECO:0000256" key="4">
    <source>
        <dbReference type="ARBA" id="ARBA00023136"/>
    </source>
</evidence>
<gene>
    <name evidence="5" type="ORF">J4E96_12240</name>
</gene>
<comment type="subcellular location">
    <subcellularLocation>
        <location evidence="1">Golgi apparatus membrane</location>
        <topology evidence="1">Peripheral membrane protein</topology>
        <orientation evidence="1">Cytoplasmic side</orientation>
    </subcellularLocation>
</comment>
<dbReference type="KEGG" id="psic:J4E96_12240"/>
<dbReference type="Gene3D" id="1.10.3630.10">
    <property type="entry name" value="yeast vps74-n-term truncation variant domain like"/>
    <property type="match status" value="1"/>
</dbReference>
<dbReference type="GO" id="GO:0070273">
    <property type="term" value="F:phosphatidylinositol-4-phosphate binding"/>
    <property type="evidence" value="ECO:0007669"/>
    <property type="project" value="InterPro"/>
</dbReference>
<dbReference type="AlphaFoldDB" id="A0A8A4ZEN4"/>
<evidence type="ECO:0000313" key="5">
    <source>
        <dbReference type="EMBL" id="QTE28158.1"/>
    </source>
</evidence>
<keyword evidence="3" id="KW-0446">Lipid-binding</keyword>